<protein>
    <recommendedName>
        <fullName evidence="4">DUF1294 domain-containing protein</fullName>
    </recommendedName>
</protein>
<keyword evidence="1" id="KW-0472">Membrane</keyword>
<keyword evidence="3" id="KW-1185">Reference proteome</keyword>
<name>A0A4P8XG63_9BACL</name>
<evidence type="ECO:0000313" key="3">
    <source>
        <dbReference type="Proteomes" id="UP000300879"/>
    </source>
</evidence>
<proteinExistence type="predicted"/>
<evidence type="ECO:0008006" key="4">
    <source>
        <dbReference type="Google" id="ProtNLM"/>
    </source>
</evidence>
<dbReference type="PIRSF" id="PIRSF002599">
    <property type="entry name" value="Cold_shock_A"/>
    <property type="match status" value="1"/>
</dbReference>
<dbReference type="KEGG" id="palo:E6C60_0701"/>
<dbReference type="InterPro" id="IPR010718">
    <property type="entry name" value="DUF1294"/>
</dbReference>
<keyword evidence="1" id="KW-1133">Transmembrane helix</keyword>
<feature type="transmembrane region" description="Helical" evidence="1">
    <location>
        <begin position="67"/>
        <end position="86"/>
    </location>
</feature>
<dbReference type="Proteomes" id="UP000300879">
    <property type="component" value="Chromosome"/>
</dbReference>
<dbReference type="InterPro" id="IPR012156">
    <property type="entry name" value="Cold_shock_CspA"/>
</dbReference>
<dbReference type="OrthoDB" id="1698854at2"/>
<evidence type="ECO:0000313" key="2">
    <source>
        <dbReference type="EMBL" id="QCT01422.1"/>
    </source>
</evidence>
<dbReference type="RefSeq" id="WP_138224558.1">
    <property type="nucleotide sequence ID" value="NZ_CP040396.1"/>
</dbReference>
<organism evidence="2 3">
    <name type="scientific">Paenibacillus algicola</name>
    <dbReference type="NCBI Taxonomy" id="2565926"/>
    <lineage>
        <taxon>Bacteria</taxon>
        <taxon>Bacillati</taxon>
        <taxon>Bacillota</taxon>
        <taxon>Bacilli</taxon>
        <taxon>Bacillales</taxon>
        <taxon>Paenibacillaceae</taxon>
        <taxon>Paenibacillus</taxon>
    </lineage>
</organism>
<dbReference type="EMBL" id="CP040396">
    <property type="protein sequence ID" value="QCT01422.1"/>
    <property type="molecule type" value="Genomic_DNA"/>
</dbReference>
<evidence type="ECO:0000256" key="1">
    <source>
        <dbReference type="SAM" id="Phobius"/>
    </source>
</evidence>
<gene>
    <name evidence="2" type="ORF">E6C60_0701</name>
</gene>
<dbReference type="Pfam" id="PF06961">
    <property type="entry name" value="DUF1294"/>
    <property type="match status" value="1"/>
</dbReference>
<reference evidence="2 3" key="1">
    <citation type="submission" date="2019-05" db="EMBL/GenBank/DDBJ databases">
        <authorList>
            <person name="Chen C."/>
        </authorList>
    </citation>
    <scope>NUCLEOTIDE SEQUENCE [LARGE SCALE GENOMIC DNA]</scope>
    <source>
        <strain evidence="2 3">HB172198</strain>
    </source>
</reference>
<accession>A0A4P8XG63</accession>
<keyword evidence="1" id="KW-0812">Transmembrane</keyword>
<dbReference type="AlphaFoldDB" id="A0A4P8XG63"/>
<sequence length="87" mass="10051">MRTALIIWFLFINLTSYLVMSEDKRRARLGRERIPEQTLFLLAAGGGAPGVLAAMYRKRHKTRHLSFRLGIPLLLFVNAVIYGYLWT</sequence>
<dbReference type="GO" id="GO:0003676">
    <property type="term" value="F:nucleic acid binding"/>
    <property type="evidence" value="ECO:0007669"/>
    <property type="project" value="InterPro"/>
</dbReference>